<dbReference type="InterPro" id="IPR004330">
    <property type="entry name" value="FAR1_DNA_bnd_dom"/>
</dbReference>
<dbReference type="InterPro" id="IPR052579">
    <property type="entry name" value="Zinc_finger_SWIM"/>
</dbReference>
<dbReference type="GeneID" id="117640808"/>
<evidence type="ECO:0000313" key="4">
    <source>
        <dbReference type="RefSeq" id="XP_034233582.1"/>
    </source>
</evidence>
<evidence type="ECO:0000313" key="2">
    <source>
        <dbReference type="Proteomes" id="UP000515158"/>
    </source>
</evidence>
<dbReference type="AlphaFoldDB" id="A0A6P8YBI1"/>
<dbReference type="KEGG" id="tpal:117640808"/>
<dbReference type="Proteomes" id="UP000515158">
    <property type="component" value="Unplaced"/>
</dbReference>
<dbReference type="PANTHER" id="PTHR31569:SF4">
    <property type="entry name" value="SWIM-TYPE DOMAIN-CONTAINING PROTEIN"/>
    <property type="match status" value="1"/>
</dbReference>
<proteinExistence type="predicted"/>
<dbReference type="RefSeq" id="XP_034233582.1">
    <property type="nucleotide sequence ID" value="XM_034377691.1"/>
</dbReference>
<feature type="domain" description="FAR1" evidence="1">
    <location>
        <begin position="44"/>
        <end position="117"/>
    </location>
</feature>
<organism evidence="5">
    <name type="scientific">Thrips palmi</name>
    <name type="common">Melon thrips</name>
    <dbReference type="NCBI Taxonomy" id="161013"/>
    <lineage>
        <taxon>Eukaryota</taxon>
        <taxon>Metazoa</taxon>
        <taxon>Ecdysozoa</taxon>
        <taxon>Arthropoda</taxon>
        <taxon>Hexapoda</taxon>
        <taxon>Insecta</taxon>
        <taxon>Pterygota</taxon>
        <taxon>Neoptera</taxon>
        <taxon>Paraneoptera</taxon>
        <taxon>Thysanoptera</taxon>
        <taxon>Terebrantia</taxon>
        <taxon>Thripoidea</taxon>
        <taxon>Thripidae</taxon>
        <taxon>Thrips</taxon>
    </lineage>
</organism>
<dbReference type="RefSeq" id="XP_034233572.1">
    <property type="nucleotide sequence ID" value="XM_034377681.1"/>
</dbReference>
<evidence type="ECO:0000313" key="5">
    <source>
        <dbReference type="RefSeq" id="XP_034233596.1"/>
    </source>
</evidence>
<evidence type="ECO:0000313" key="3">
    <source>
        <dbReference type="RefSeq" id="XP_034233572.1"/>
    </source>
</evidence>
<protein>
    <submittedName>
        <fullName evidence="3 4">Uncharacterized protein LOC117640800</fullName>
    </submittedName>
    <submittedName>
        <fullName evidence="5">Uncharacterized protein LOC117640808</fullName>
    </submittedName>
</protein>
<gene>
    <name evidence="5" type="primary">LOC117640808</name>
    <name evidence="3 4" type="synonym">LOC117640800</name>
</gene>
<dbReference type="KEGG" id="tpal:117640800"/>
<dbReference type="Pfam" id="PF03101">
    <property type="entry name" value="FAR1"/>
    <property type="match status" value="1"/>
</dbReference>
<name>A0A6P8YBI1_THRPL</name>
<sequence length="131" mass="15282">MMEDNDNDDGLVAGEGFFLGQEFASYNEFEDRRLAFQENTYCLFVMRRSERSQNNILKFNKMQFECKQAMSTRPARGKKPHHESYKIGCEARIHVAATTAGRLKVTAFHDVHNHPCNETTYFGYPEVQRMF</sequence>
<dbReference type="RefSeq" id="XP_034233596.1">
    <property type="nucleotide sequence ID" value="XM_034377705.1"/>
</dbReference>
<dbReference type="PANTHER" id="PTHR31569">
    <property type="entry name" value="SWIM-TYPE DOMAIN-CONTAINING PROTEIN"/>
    <property type="match status" value="1"/>
</dbReference>
<reference evidence="3 4" key="1">
    <citation type="submission" date="2025-04" db="UniProtKB">
        <authorList>
            <consortium name="RefSeq"/>
        </authorList>
    </citation>
    <scope>IDENTIFICATION</scope>
    <source>
        <tissue evidence="3 4">Total insect</tissue>
    </source>
</reference>
<accession>A0A6P8YBI1</accession>
<keyword evidence="2" id="KW-1185">Reference proteome</keyword>
<evidence type="ECO:0000259" key="1">
    <source>
        <dbReference type="Pfam" id="PF03101"/>
    </source>
</evidence>